<keyword evidence="3" id="KW-0732">Signal</keyword>
<comment type="subcellular location">
    <subcellularLocation>
        <location evidence="1">Endomembrane system</location>
        <topology evidence="1">Multi-pass membrane protein</topology>
    </subcellularLocation>
</comment>
<feature type="transmembrane region" description="Helical" evidence="7">
    <location>
        <begin position="135"/>
        <end position="158"/>
    </location>
</feature>
<dbReference type="PANTHER" id="PTHR31769">
    <property type="entry name" value="OS07G0462200 PROTEIN-RELATED"/>
    <property type="match status" value="1"/>
</dbReference>
<dbReference type="GO" id="GO:0012505">
    <property type="term" value="C:endomembrane system"/>
    <property type="evidence" value="ECO:0007669"/>
    <property type="project" value="UniProtKB-SubCell"/>
</dbReference>
<comment type="similarity">
    <text evidence="6">Belongs to the DESIGUAL family.</text>
</comment>
<protein>
    <submittedName>
        <fullName evidence="8">Uncharacterized protein</fullName>
    </submittedName>
</protein>
<dbReference type="InterPro" id="IPR009606">
    <property type="entry name" value="DEAL/Modifying_wall_lignin1/2"/>
</dbReference>
<keyword evidence="9" id="KW-1185">Reference proteome</keyword>
<evidence type="ECO:0000256" key="6">
    <source>
        <dbReference type="ARBA" id="ARBA00029467"/>
    </source>
</evidence>
<keyword evidence="2 7" id="KW-0812">Transmembrane</keyword>
<evidence type="ECO:0000256" key="2">
    <source>
        <dbReference type="ARBA" id="ARBA00022692"/>
    </source>
</evidence>
<evidence type="ECO:0000256" key="4">
    <source>
        <dbReference type="ARBA" id="ARBA00022989"/>
    </source>
</evidence>
<sequence>MIVFLTQKGNAVFFMEFPHEEHCTISIGRRGYLSLHSLLSLLEMARVEGALVCLLILIVDMVAGILGIEAQISQNKKRHLKVLIFECKVPSHEAYKLGLAAAVLLAFAHVVANLLGGCHCICSKKELDTSSPNKLLAAATLILSWLIAIVGFSMLLIGAMSNSKSRVSCGLAHRNFMSIGGILCFVHGLFCVAYYASAFAIQREEEKMKCRPEAGGRSDGERAHATAHP</sequence>
<feature type="transmembrane region" description="Helical" evidence="7">
    <location>
        <begin position="179"/>
        <end position="201"/>
    </location>
</feature>
<comment type="caution">
    <text evidence="8">The sequence shown here is derived from an EMBL/GenBank/DDBJ whole genome shotgun (WGS) entry which is preliminary data.</text>
</comment>
<dbReference type="Pfam" id="PF06749">
    <property type="entry name" value="DUF1218"/>
    <property type="match status" value="1"/>
</dbReference>
<gene>
    <name evidence="8" type="ORF">Taro_012870</name>
</gene>
<evidence type="ECO:0000313" key="9">
    <source>
        <dbReference type="Proteomes" id="UP000652761"/>
    </source>
</evidence>
<evidence type="ECO:0000256" key="7">
    <source>
        <dbReference type="SAM" id="Phobius"/>
    </source>
</evidence>
<proteinExistence type="inferred from homology"/>
<dbReference type="EMBL" id="NMUH01000507">
    <property type="protein sequence ID" value="MQL80439.1"/>
    <property type="molecule type" value="Genomic_DNA"/>
</dbReference>
<feature type="transmembrane region" description="Helical" evidence="7">
    <location>
        <begin position="49"/>
        <end position="73"/>
    </location>
</feature>
<dbReference type="Proteomes" id="UP000652761">
    <property type="component" value="Unassembled WGS sequence"/>
</dbReference>
<feature type="transmembrane region" description="Helical" evidence="7">
    <location>
        <begin position="94"/>
        <end position="115"/>
    </location>
</feature>
<keyword evidence="4 7" id="KW-1133">Transmembrane helix</keyword>
<evidence type="ECO:0000256" key="1">
    <source>
        <dbReference type="ARBA" id="ARBA00004127"/>
    </source>
</evidence>
<accession>A0A843UKH8</accession>
<keyword evidence="5 7" id="KW-0472">Membrane</keyword>
<reference evidence="8" key="1">
    <citation type="submission" date="2017-07" db="EMBL/GenBank/DDBJ databases">
        <title>Taro Niue Genome Assembly and Annotation.</title>
        <authorList>
            <person name="Atibalentja N."/>
            <person name="Keating K."/>
            <person name="Fields C.J."/>
        </authorList>
    </citation>
    <scope>NUCLEOTIDE SEQUENCE</scope>
    <source>
        <strain evidence="8">Niue_2</strain>
        <tissue evidence="8">Leaf</tissue>
    </source>
</reference>
<name>A0A843UKH8_COLES</name>
<dbReference type="InterPro" id="IPR052222">
    <property type="entry name" value="DESIGUAL"/>
</dbReference>
<evidence type="ECO:0000313" key="8">
    <source>
        <dbReference type="EMBL" id="MQL80439.1"/>
    </source>
</evidence>
<dbReference type="OrthoDB" id="1667348at2759"/>
<evidence type="ECO:0000256" key="3">
    <source>
        <dbReference type="ARBA" id="ARBA00022729"/>
    </source>
</evidence>
<evidence type="ECO:0000256" key="5">
    <source>
        <dbReference type="ARBA" id="ARBA00023136"/>
    </source>
</evidence>
<organism evidence="8 9">
    <name type="scientific">Colocasia esculenta</name>
    <name type="common">Wild taro</name>
    <name type="synonym">Arum esculentum</name>
    <dbReference type="NCBI Taxonomy" id="4460"/>
    <lineage>
        <taxon>Eukaryota</taxon>
        <taxon>Viridiplantae</taxon>
        <taxon>Streptophyta</taxon>
        <taxon>Embryophyta</taxon>
        <taxon>Tracheophyta</taxon>
        <taxon>Spermatophyta</taxon>
        <taxon>Magnoliopsida</taxon>
        <taxon>Liliopsida</taxon>
        <taxon>Araceae</taxon>
        <taxon>Aroideae</taxon>
        <taxon>Colocasieae</taxon>
        <taxon>Colocasia</taxon>
    </lineage>
</organism>
<dbReference type="AlphaFoldDB" id="A0A843UKH8"/>